<dbReference type="OrthoDB" id="7464126at2759"/>
<reference evidence="17" key="2">
    <citation type="journal article" date="2014" name="BMC Genomics">
        <title>A genomic perspective to assessing quality of mass-reared SIT flies used in Mediterranean fruit fly (Ceratitis capitata) eradication in California.</title>
        <authorList>
            <person name="Calla B."/>
            <person name="Hall B."/>
            <person name="Hou S."/>
            <person name="Geib S.M."/>
        </authorList>
    </citation>
    <scope>NUCLEOTIDE SEQUENCE</scope>
</reference>
<evidence type="ECO:0000259" key="15">
    <source>
        <dbReference type="Pfam" id="PF00520"/>
    </source>
</evidence>
<dbReference type="KEGG" id="ccat:101459364"/>
<evidence type="ECO:0000256" key="3">
    <source>
        <dbReference type="ARBA" id="ARBA00022606"/>
    </source>
</evidence>
<keyword evidence="10" id="KW-0325">Glycoprotein</keyword>
<evidence type="ECO:0000256" key="12">
    <source>
        <dbReference type="PROSITE-ProRule" id="PRU00023"/>
    </source>
</evidence>
<keyword evidence="4 14" id="KW-0812">Transmembrane</keyword>
<reference evidence="16" key="3">
    <citation type="submission" date="2020-11" db="EMBL/GenBank/DDBJ databases">
        <authorList>
            <person name="Whitehead M."/>
        </authorList>
    </citation>
    <scope>NUCLEOTIDE SEQUENCE</scope>
    <source>
        <strain evidence="16">EGII</strain>
    </source>
</reference>
<keyword evidence="17" id="KW-0675">Receptor</keyword>
<dbReference type="GeneID" id="101459364"/>
<keyword evidence="18" id="KW-1185">Reference proteome</keyword>
<dbReference type="SUPFAM" id="SSF48403">
    <property type="entry name" value="Ankyrin repeat"/>
    <property type="match status" value="1"/>
</dbReference>
<feature type="repeat" description="ANK" evidence="12">
    <location>
        <begin position="331"/>
        <end position="365"/>
    </location>
</feature>
<feature type="transmembrane region" description="Helical" evidence="14">
    <location>
        <begin position="702"/>
        <end position="724"/>
    </location>
</feature>
<feature type="transmembrane region" description="Helical" evidence="14">
    <location>
        <begin position="600"/>
        <end position="627"/>
    </location>
</feature>
<evidence type="ECO:0000256" key="6">
    <source>
        <dbReference type="ARBA" id="ARBA00022989"/>
    </source>
</evidence>
<dbReference type="CTD" id="38037"/>
<dbReference type="PANTHER" id="PTHR47143:SF1">
    <property type="entry name" value="ION_TRANS DOMAIN-CONTAINING PROTEIN"/>
    <property type="match status" value="1"/>
</dbReference>
<feature type="transmembrane region" description="Helical" evidence="14">
    <location>
        <begin position="567"/>
        <end position="585"/>
    </location>
</feature>
<dbReference type="Gene3D" id="1.25.40.20">
    <property type="entry name" value="Ankyrin repeat-containing domain"/>
    <property type="match status" value="4"/>
</dbReference>
<keyword evidence="2" id="KW-0813">Transport</keyword>
<keyword evidence="5" id="KW-0677">Repeat</keyword>
<accession>W8BFJ6</accession>
<evidence type="ECO:0000313" key="16">
    <source>
        <dbReference type="EMBL" id="CAD7003729.1"/>
    </source>
</evidence>
<dbReference type="GO" id="GO:0005216">
    <property type="term" value="F:monoatomic ion channel activity"/>
    <property type="evidence" value="ECO:0007669"/>
    <property type="project" value="InterPro"/>
</dbReference>
<feature type="region of interest" description="Disordered" evidence="13">
    <location>
        <begin position="855"/>
        <end position="874"/>
    </location>
</feature>
<dbReference type="EMBL" id="GAMC01010837">
    <property type="protein sequence ID" value="JAB95718.1"/>
    <property type="molecule type" value="mRNA"/>
</dbReference>
<feature type="repeat" description="ANK" evidence="12">
    <location>
        <begin position="265"/>
        <end position="297"/>
    </location>
</feature>
<organism evidence="17">
    <name type="scientific">Ceratitis capitata</name>
    <name type="common">Mediterranean fruit fly</name>
    <name type="synonym">Tephritis capitata</name>
    <dbReference type="NCBI Taxonomy" id="7213"/>
    <lineage>
        <taxon>Eukaryota</taxon>
        <taxon>Metazoa</taxon>
        <taxon>Ecdysozoa</taxon>
        <taxon>Arthropoda</taxon>
        <taxon>Hexapoda</taxon>
        <taxon>Insecta</taxon>
        <taxon>Pterygota</taxon>
        <taxon>Neoptera</taxon>
        <taxon>Endopterygota</taxon>
        <taxon>Diptera</taxon>
        <taxon>Brachycera</taxon>
        <taxon>Muscomorpha</taxon>
        <taxon>Tephritoidea</taxon>
        <taxon>Tephritidae</taxon>
        <taxon>Ceratitis</taxon>
        <taxon>Ceratitis</taxon>
    </lineage>
</organism>
<protein>
    <submittedName>
        <fullName evidence="16">(Mediterranean fruit fly) hypothetical protein</fullName>
    </submittedName>
    <submittedName>
        <fullName evidence="17">Transient receptor potential channel pyrexia</fullName>
    </submittedName>
</protein>
<keyword evidence="7 12" id="KW-0040">ANK repeat</keyword>
<evidence type="ECO:0000256" key="1">
    <source>
        <dbReference type="ARBA" id="ARBA00004141"/>
    </source>
</evidence>
<feature type="domain" description="Ion transport" evidence="15">
    <location>
        <begin position="503"/>
        <end position="731"/>
    </location>
</feature>
<keyword evidence="9 14" id="KW-0472">Membrane</keyword>
<name>W8BFJ6_CERCA</name>
<dbReference type="InterPro" id="IPR036770">
    <property type="entry name" value="Ankyrin_rpt-contain_sf"/>
</dbReference>
<dbReference type="Pfam" id="PF12796">
    <property type="entry name" value="Ank_2"/>
    <property type="match status" value="4"/>
</dbReference>
<feature type="repeat" description="ANK" evidence="12">
    <location>
        <begin position="198"/>
        <end position="230"/>
    </location>
</feature>
<reference evidence="17" key="1">
    <citation type="submission" date="2013-07" db="EMBL/GenBank/DDBJ databases">
        <authorList>
            <person name="Geib S."/>
        </authorList>
    </citation>
    <scope>NUCLEOTIDE SEQUENCE</scope>
</reference>
<sequence length="975" mass="110641">MENVRFSIIENDLKWHSESHETHDFFFDKRSISSENSSNSDAVFSDEAHEIFLWQQQHQMIWDQHEIEETLGMTPNSLAIFEMVKRNCFMALIPASSDANLALLYSSIYGCVENIIHLLDHYAADPNCKDLRGRSPLHFACCRGNAHIAKVLLDRGADPNRYDGKKEVTPLHCAASAKSVECILLLLKRKAHINIGIEKRSALHFAIDRNAVECVETLLKYGADPNTPQVYTETPLHTACALGFSKCVELLLNHGADVRSQFGEGKLTALHLAAENDYVECVRLLLEHGAEVDCRNASHQTPLHLACLSQSIETVDLLIKYGANVNAVYRDGRTALHAAIVKQSRSLDCCNALLKAGANVNKADNFGYTPLHIAALNEFSNCVYTFIEHGADITARTMGNVSALSFIVRRTPEIIPKLTAKMDSSIKVNEHEIGDVDCEIKLDFRLLVPPTTLERGETELLLSLIEVGQKRLLMHPLCETFLFLKWRRIRKFFLMSLLYHAIYVILFTMYIVGVYARNCAKNPKCEAPSYISTVGYFVIILNLILMGKEIFQMAHGLQGYAKYWENWLQWAIVFGVLLCVTPEILTPTNLLAVPTWQHHVAAIVVLLVWLELMMLVGRFPIFGVYVQMFTKVAGNFCKFLLAYICLLIAFCLSFSVLFNDYPPFENITWSLLKAITMMSGELEFEDIFYGDIPVKFPVTSHILFLCFVLLVTVILTNLMVGLAVSDIQGLQVSATLDRLVRQAELISRLESLFFSRLLRRAPVKLMQLCKRSALLRTSRNKLMFVTRPNDPRDNQLPEDIKLNIYKLVAERRDRNLSLRRRKLESNYNMFNQSLQRQYEEKKRCTAIPVGLTTDKISPNATPKNNNVNNKKFGNDLKEPHVMVTVRENDCLLRPRSATNVHDQLMAESDVAVKLKSQVNGISDVRAEVLSLREHLREISQKLDTFSDSANKKLTFTAEEVCRIKIHLEQKASFQC</sequence>
<evidence type="ECO:0000256" key="11">
    <source>
        <dbReference type="ARBA" id="ARBA00023303"/>
    </source>
</evidence>
<evidence type="ECO:0000256" key="10">
    <source>
        <dbReference type="ARBA" id="ARBA00023180"/>
    </source>
</evidence>
<comment type="subcellular location">
    <subcellularLocation>
        <location evidence="1">Membrane</location>
        <topology evidence="1">Multi-pass membrane protein</topology>
    </subcellularLocation>
</comment>
<keyword evidence="8" id="KW-0406">Ion transport</keyword>
<feature type="transmembrane region" description="Helical" evidence="14">
    <location>
        <begin position="492"/>
        <end position="515"/>
    </location>
</feature>
<dbReference type="EMBL" id="CAJHJT010000034">
    <property type="protein sequence ID" value="CAD7003729.1"/>
    <property type="molecule type" value="Genomic_DNA"/>
</dbReference>
<evidence type="ECO:0000256" key="5">
    <source>
        <dbReference type="ARBA" id="ARBA00022737"/>
    </source>
</evidence>
<evidence type="ECO:0000256" key="13">
    <source>
        <dbReference type="SAM" id="MobiDB-lite"/>
    </source>
</evidence>
<keyword evidence="6 14" id="KW-1133">Transmembrane helix</keyword>
<feature type="repeat" description="ANK" evidence="12">
    <location>
        <begin position="298"/>
        <end position="330"/>
    </location>
</feature>
<evidence type="ECO:0000313" key="17">
    <source>
        <dbReference type="EMBL" id="JAB95718.1"/>
    </source>
</evidence>
<evidence type="ECO:0000256" key="14">
    <source>
        <dbReference type="SAM" id="Phobius"/>
    </source>
</evidence>
<dbReference type="PROSITE" id="PS50297">
    <property type="entry name" value="ANK_REP_REGION"/>
    <property type="match status" value="7"/>
</dbReference>
<dbReference type="SMART" id="SM00248">
    <property type="entry name" value="ANK"/>
    <property type="match status" value="9"/>
</dbReference>
<feature type="repeat" description="ANK" evidence="12">
    <location>
        <begin position="366"/>
        <end position="398"/>
    </location>
</feature>
<dbReference type="Pfam" id="PF00520">
    <property type="entry name" value="Ion_trans"/>
    <property type="match status" value="1"/>
</dbReference>
<feature type="transmembrane region" description="Helical" evidence="14">
    <location>
        <begin position="639"/>
        <end position="658"/>
    </location>
</feature>
<dbReference type="PRINTS" id="PR01415">
    <property type="entry name" value="ANKYRIN"/>
</dbReference>
<feature type="transmembrane region" description="Helical" evidence="14">
    <location>
        <begin position="527"/>
        <end position="546"/>
    </location>
</feature>
<evidence type="ECO:0000256" key="7">
    <source>
        <dbReference type="ARBA" id="ARBA00023043"/>
    </source>
</evidence>
<dbReference type="GO" id="GO:0034703">
    <property type="term" value="C:cation channel complex"/>
    <property type="evidence" value="ECO:0007669"/>
    <property type="project" value="UniProtKB-ARBA"/>
</dbReference>
<feature type="repeat" description="ANK" evidence="12">
    <location>
        <begin position="132"/>
        <end position="164"/>
    </location>
</feature>
<evidence type="ECO:0000256" key="2">
    <source>
        <dbReference type="ARBA" id="ARBA00022448"/>
    </source>
</evidence>
<feature type="repeat" description="ANK" evidence="12">
    <location>
        <begin position="231"/>
        <end position="263"/>
    </location>
</feature>
<dbReference type="InterPro" id="IPR005821">
    <property type="entry name" value="Ion_trans_dom"/>
</dbReference>
<dbReference type="Proteomes" id="UP000606786">
    <property type="component" value="Unassembled WGS sequence"/>
</dbReference>
<evidence type="ECO:0000256" key="4">
    <source>
        <dbReference type="ARBA" id="ARBA00022692"/>
    </source>
</evidence>
<dbReference type="PROSITE" id="PS50088">
    <property type="entry name" value="ANK_REPEAT"/>
    <property type="match status" value="7"/>
</dbReference>
<evidence type="ECO:0000256" key="9">
    <source>
        <dbReference type="ARBA" id="ARBA00023136"/>
    </source>
</evidence>
<evidence type="ECO:0000256" key="8">
    <source>
        <dbReference type="ARBA" id="ARBA00023065"/>
    </source>
</evidence>
<dbReference type="PANTHER" id="PTHR47143">
    <property type="entry name" value="TRANSIENT RECEPTOR POTENTIAL CATION CHANNEL PROTEIN PAINLESS"/>
    <property type="match status" value="1"/>
</dbReference>
<dbReference type="AlphaFoldDB" id="W8BFJ6"/>
<evidence type="ECO:0000313" key="18">
    <source>
        <dbReference type="Proteomes" id="UP000606786"/>
    </source>
</evidence>
<dbReference type="InterPro" id="IPR052076">
    <property type="entry name" value="TRP_cation_channel"/>
</dbReference>
<keyword evidence="3" id="KW-0716">Sensory transduction</keyword>
<dbReference type="InterPro" id="IPR002110">
    <property type="entry name" value="Ankyrin_rpt"/>
</dbReference>
<gene>
    <name evidence="17" type="primary">PYX</name>
    <name evidence="16" type="ORF">CCAP1982_LOCUS12166</name>
</gene>
<keyword evidence="11" id="KW-0407">Ion channel</keyword>
<proteinExistence type="evidence at transcript level"/>